<evidence type="ECO:0000313" key="1">
    <source>
        <dbReference type="EMBL" id="PIC13104.1"/>
    </source>
</evidence>
<dbReference type="Proteomes" id="UP000230233">
    <property type="component" value="Unassembled WGS sequence"/>
</dbReference>
<name>A0A2G5SDH1_9PELO</name>
<proteinExistence type="predicted"/>
<accession>A0A2G5SDH1</accession>
<reference evidence="2" key="1">
    <citation type="submission" date="2017-10" db="EMBL/GenBank/DDBJ databases">
        <title>Rapid genome shrinkage in a self-fertile nematode reveals novel sperm competition proteins.</title>
        <authorList>
            <person name="Yin D."/>
            <person name="Schwarz E.M."/>
            <person name="Thomas C.G."/>
            <person name="Felde R.L."/>
            <person name="Korf I.F."/>
            <person name="Cutter A.D."/>
            <person name="Schartner C.M."/>
            <person name="Ralston E.J."/>
            <person name="Meyer B.J."/>
            <person name="Haag E.S."/>
        </authorList>
    </citation>
    <scope>NUCLEOTIDE SEQUENCE [LARGE SCALE GENOMIC DNA]</scope>
    <source>
        <strain evidence="2">JU1422</strain>
    </source>
</reference>
<dbReference type="EMBL" id="PDUG01000015">
    <property type="protein sequence ID" value="PIC13104.1"/>
    <property type="molecule type" value="Genomic_DNA"/>
</dbReference>
<sequence length="257" mass="30042">MLALKTLNCFTILFLKTEKNFKFSTKSIYSKFRYGGQEGKSRFGIHGRTKNSQRTPSSMLSLMFQARQNVMFSRRIDEMGGGVEEKKPGKIIHYYSVLSRNLSAWISERSFLIFLSIFFFSNIQIIDMFKWMADNEVLFHRTHPSHMQIHQIPRQEDSGKDGHTVVWRWRSQVAEEARQSCEFNSARVYVSHPSAWDLKGKDPVKRLSVATVVRNIDIDCTEFRAFLKFRNVLTCPFNNFLLFYILNKFIISAPPNL</sequence>
<evidence type="ECO:0000313" key="2">
    <source>
        <dbReference type="Proteomes" id="UP000230233"/>
    </source>
</evidence>
<protein>
    <submittedName>
        <fullName evidence="1">Uncharacterized protein</fullName>
    </submittedName>
</protein>
<comment type="caution">
    <text evidence="1">The sequence shown here is derived from an EMBL/GenBank/DDBJ whole genome shotgun (WGS) entry which is preliminary data.</text>
</comment>
<dbReference type="AlphaFoldDB" id="A0A2G5SDH1"/>
<organism evidence="1 2">
    <name type="scientific">Caenorhabditis nigoni</name>
    <dbReference type="NCBI Taxonomy" id="1611254"/>
    <lineage>
        <taxon>Eukaryota</taxon>
        <taxon>Metazoa</taxon>
        <taxon>Ecdysozoa</taxon>
        <taxon>Nematoda</taxon>
        <taxon>Chromadorea</taxon>
        <taxon>Rhabditida</taxon>
        <taxon>Rhabditina</taxon>
        <taxon>Rhabditomorpha</taxon>
        <taxon>Rhabditoidea</taxon>
        <taxon>Rhabditidae</taxon>
        <taxon>Peloderinae</taxon>
        <taxon>Caenorhabditis</taxon>
    </lineage>
</organism>
<gene>
    <name evidence="1" type="ORF">B9Z55_027980</name>
</gene>
<keyword evidence="2" id="KW-1185">Reference proteome</keyword>